<evidence type="ECO:0000313" key="3">
    <source>
        <dbReference type="EMBL" id="TPW27670.1"/>
    </source>
</evidence>
<evidence type="ECO:0000259" key="1">
    <source>
        <dbReference type="Pfam" id="PF05048"/>
    </source>
</evidence>
<proteinExistence type="predicted"/>
<sequence length="522" mass="53899">MSRVRSGWMIVAVLLCQAVAVRHVLAFDMETGETLQAKASEIARYLDLGSPGGAEGAIALAAGLLPESAAVPAVITAKAEERKPQPAGAPAATVGPLAPILSDIALQTGYDEKDALVAVTAESGGMAIMLKSGAFSLPTLAEQLASAGYTGLFEQPAGHFHAMMPIVITADAALAIAPGETLEMSTKNGVFLVNTGTLTVHQAVISVSDDHNAEAEFHPFILTVKGGRTFATGTRFSGLGFGERPSLRGVSFVSNRFYPVRSEAYLRDNRFDGLISLELRGLSRFDISGNVIENARGTGLFAIGLSSGVISGNVIDRSTSHGLRLIEAANIRLSGNLIARNGRSGLVAGDDFMLSALENNVFLSNGSDGLVVEGAACVDIKGNASIANRDGGAQVSKSLDVAITGNLLAGNGGDGLAISAALPSQQPTRIAANRIFANASGIRADRFGTLQLTGNDFTHQSPILFSGALSAELPRFLAGRKSGGPFTVSALDEGSISAANSPQLDGFSLVNLSHCRQQGDGL</sequence>
<accession>A0A506U1N0</accession>
<dbReference type="SMART" id="SM00710">
    <property type="entry name" value="PbH1"/>
    <property type="match status" value="7"/>
</dbReference>
<dbReference type="InterPro" id="IPR012334">
    <property type="entry name" value="Pectin_lyas_fold"/>
</dbReference>
<dbReference type="Pfam" id="PF05048">
    <property type="entry name" value="NosD"/>
    <property type="match status" value="1"/>
</dbReference>
<dbReference type="OrthoDB" id="8431512at2"/>
<feature type="domain" description="Right handed beta helix" evidence="2">
    <location>
        <begin position="274"/>
        <end position="348"/>
    </location>
</feature>
<dbReference type="InterPro" id="IPR039448">
    <property type="entry name" value="Beta_helix"/>
</dbReference>
<dbReference type="SUPFAM" id="SSF51126">
    <property type="entry name" value="Pectin lyase-like"/>
    <property type="match status" value="1"/>
</dbReference>
<keyword evidence="4" id="KW-1185">Reference proteome</keyword>
<comment type="caution">
    <text evidence="3">The sequence shown here is derived from an EMBL/GenBank/DDBJ whole genome shotgun (WGS) entry which is preliminary data.</text>
</comment>
<dbReference type="InterPro" id="IPR006626">
    <property type="entry name" value="PbH1"/>
</dbReference>
<dbReference type="Proteomes" id="UP000318801">
    <property type="component" value="Unassembled WGS sequence"/>
</dbReference>
<reference evidence="3 4" key="1">
    <citation type="submission" date="2019-06" db="EMBL/GenBank/DDBJ databases">
        <authorList>
            <person name="Li M."/>
        </authorList>
    </citation>
    <scope>NUCLEOTIDE SEQUENCE [LARGE SCALE GENOMIC DNA]</scope>
    <source>
        <strain evidence="3 4">BGMRC2036</strain>
    </source>
</reference>
<dbReference type="Pfam" id="PF13229">
    <property type="entry name" value="Beta_helix"/>
    <property type="match status" value="1"/>
</dbReference>
<feature type="domain" description="Periplasmic copper-binding protein NosD beta helix" evidence="1">
    <location>
        <begin position="356"/>
        <end position="460"/>
    </location>
</feature>
<dbReference type="Gene3D" id="2.160.20.10">
    <property type="entry name" value="Single-stranded right-handed beta-helix, Pectin lyase-like"/>
    <property type="match status" value="1"/>
</dbReference>
<name>A0A506U1N0_9HYPH</name>
<dbReference type="RefSeq" id="WP_141150770.1">
    <property type="nucleotide sequence ID" value="NZ_VHLG01000016.1"/>
</dbReference>
<gene>
    <name evidence="3" type="ORF">FJU08_19740</name>
</gene>
<protein>
    <submittedName>
        <fullName evidence="3">Right-handed parallel beta-helix repeat-containing protein</fullName>
    </submittedName>
</protein>
<evidence type="ECO:0000259" key="2">
    <source>
        <dbReference type="Pfam" id="PF13229"/>
    </source>
</evidence>
<dbReference type="EMBL" id="VHLG01000016">
    <property type="protein sequence ID" value="TPW27670.1"/>
    <property type="molecule type" value="Genomic_DNA"/>
</dbReference>
<dbReference type="InterPro" id="IPR007742">
    <property type="entry name" value="NosD_dom"/>
</dbReference>
<dbReference type="InterPro" id="IPR011050">
    <property type="entry name" value="Pectin_lyase_fold/virulence"/>
</dbReference>
<dbReference type="AlphaFoldDB" id="A0A506U1N0"/>
<organism evidence="3 4">
    <name type="scientific">Martelella alba</name>
    <dbReference type="NCBI Taxonomy" id="2590451"/>
    <lineage>
        <taxon>Bacteria</taxon>
        <taxon>Pseudomonadati</taxon>
        <taxon>Pseudomonadota</taxon>
        <taxon>Alphaproteobacteria</taxon>
        <taxon>Hyphomicrobiales</taxon>
        <taxon>Aurantimonadaceae</taxon>
        <taxon>Martelella</taxon>
    </lineage>
</organism>
<evidence type="ECO:0000313" key="4">
    <source>
        <dbReference type="Proteomes" id="UP000318801"/>
    </source>
</evidence>